<gene>
    <name evidence="1" type="ORF">SAJA_02375</name>
</gene>
<keyword evidence="2" id="KW-1185">Reference proteome</keyword>
<dbReference type="EMBL" id="AYKG01000004">
    <property type="protein sequence ID" value="ROO31834.1"/>
    <property type="molecule type" value="Genomic_DNA"/>
</dbReference>
<dbReference type="AlphaFoldDB" id="A0A423Q105"/>
<organism evidence="1 2">
    <name type="scientific">Salinisphaera japonica YTM-1</name>
    <dbReference type="NCBI Taxonomy" id="1209778"/>
    <lineage>
        <taxon>Bacteria</taxon>
        <taxon>Pseudomonadati</taxon>
        <taxon>Pseudomonadota</taxon>
        <taxon>Gammaproteobacteria</taxon>
        <taxon>Salinisphaerales</taxon>
        <taxon>Salinisphaeraceae</taxon>
        <taxon>Salinisphaera</taxon>
    </lineage>
</organism>
<dbReference type="Proteomes" id="UP000285310">
    <property type="component" value="Unassembled WGS sequence"/>
</dbReference>
<name>A0A423Q105_9GAMM</name>
<evidence type="ECO:0000313" key="1">
    <source>
        <dbReference type="EMBL" id="ROO31834.1"/>
    </source>
</evidence>
<accession>A0A423Q105</accession>
<protein>
    <submittedName>
        <fullName evidence="1">Uncharacterized protein</fullName>
    </submittedName>
</protein>
<dbReference type="InParanoid" id="A0A423Q105"/>
<proteinExistence type="predicted"/>
<evidence type="ECO:0000313" key="2">
    <source>
        <dbReference type="Proteomes" id="UP000285310"/>
    </source>
</evidence>
<reference evidence="1 2" key="1">
    <citation type="submission" date="2013-10" db="EMBL/GenBank/DDBJ databases">
        <title>Salinisphaera japonica YTM-1 Genome Sequencing.</title>
        <authorList>
            <person name="Lai Q."/>
            <person name="Li C."/>
            <person name="Shao Z."/>
        </authorList>
    </citation>
    <scope>NUCLEOTIDE SEQUENCE [LARGE SCALE GENOMIC DNA]</scope>
    <source>
        <strain evidence="1 2">YTM-1</strain>
    </source>
</reference>
<sequence>MISGILAVDDANFIVGQRSVERSFIGFAKFFLAFMAYKVGQTIIFF</sequence>
<comment type="caution">
    <text evidence="1">The sequence shown here is derived from an EMBL/GenBank/DDBJ whole genome shotgun (WGS) entry which is preliminary data.</text>
</comment>